<feature type="transmembrane region" description="Helical" evidence="6">
    <location>
        <begin position="199"/>
        <end position="220"/>
    </location>
</feature>
<evidence type="ECO:0000256" key="5">
    <source>
        <dbReference type="SAM" id="MobiDB-lite"/>
    </source>
</evidence>
<dbReference type="GO" id="GO:0005886">
    <property type="term" value="C:plasma membrane"/>
    <property type="evidence" value="ECO:0007669"/>
    <property type="project" value="TreeGrafter"/>
</dbReference>
<gene>
    <name evidence="7" type="ORF">AFUS01_LOCUS28898</name>
</gene>
<feature type="transmembrane region" description="Helical" evidence="6">
    <location>
        <begin position="226"/>
        <end position="248"/>
    </location>
</feature>
<keyword evidence="3 6" id="KW-1133">Transmembrane helix</keyword>
<feature type="transmembrane region" description="Helical" evidence="6">
    <location>
        <begin position="324"/>
        <end position="343"/>
    </location>
</feature>
<feature type="transmembrane region" description="Helical" evidence="6">
    <location>
        <begin position="294"/>
        <end position="312"/>
    </location>
</feature>
<dbReference type="Proteomes" id="UP000708208">
    <property type="component" value="Unassembled WGS sequence"/>
</dbReference>
<organism evidence="7 8">
    <name type="scientific">Allacma fusca</name>
    <dbReference type="NCBI Taxonomy" id="39272"/>
    <lineage>
        <taxon>Eukaryota</taxon>
        <taxon>Metazoa</taxon>
        <taxon>Ecdysozoa</taxon>
        <taxon>Arthropoda</taxon>
        <taxon>Hexapoda</taxon>
        <taxon>Collembola</taxon>
        <taxon>Symphypleona</taxon>
        <taxon>Sminthuridae</taxon>
        <taxon>Allacma</taxon>
    </lineage>
</organism>
<name>A0A8J2KKW9_9HEXA</name>
<feature type="region of interest" description="Disordered" evidence="5">
    <location>
        <begin position="158"/>
        <end position="187"/>
    </location>
</feature>
<comment type="subcellular location">
    <subcellularLocation>
        <location evidence="1">Membrane</location>
        <topology evidence="1">Multi-pass membrane protein</topology>
    </subcellularLocation>
</comment>
<evidence type="ECO:0000256" key="6">
    <source>
        <dbReference type="SAM" id="Phobius"/>
    </source>
</evidence>
<dbReference type="Pfam" id="PF02535">
    <property type="entry name" value="Zip"/>
    <property type="match status" value="1"/>
</dbReference>
<dbReference type="PANTHER" id="PTHR11040">
    <property type="entry name" value="ZINC/IRON TRANSPORTER"/>
    <property type="match status" value="1"/>
</dbReference>
<evidence type="ECO:0000256" key="4">
    <source>
        <dbReference type="ARBA" id="ARBA00023136"/>
    </source>
</evidence>
<dbReference type="EMBL" id="CAJVCH010419617">
    <property type="protein sequence ID" value="CAG7818392.1"/>
    <property type="molecule type" value="Genomic_DNA"/>
</dbReference>
<sequence>MDLTLLKEIIIIALFLVVFLCVSIPRIWAHNAAQRSGVDYFHSERYSKIVSILNCFAAGIFLGTCLLHLFPDVRQNVTKAMEQIDPEETFPFAEFTIAMGFFLLLTIEQILADIRERRLNRLVTWNPNVVSTSANVSVQPDVSGDDFQEMEDDNASLVARESGPGNHNIEVPHNHESSGHHSQSIVTPDDQESYHSIRLAAMIVALSIHSTFEGVAIGVQTTKEEVIQITSALAIHKLVIAFSLGLALVQSNIGTMKAVLLGFIFAITSPLGIAVGLGVTLYEKDLDGSLTVGILQGMAAGTFLYVTFLDVLPHEFKHGRFHLPKLLSFIIGFSVICGSLFLFPDS</sequence>
<dbReference type="GO" id="GO:0005385">
    <property type="term" value="F:zinc ion transmembrane transporter activity"/>
    <property type="evidence" value="ECO:0007669"/>
    <property type="project" value="TreeGrafter"/>
</dbReference>
<comment type="caution">
    <text evidence="7">The sequence shown here is derived from an EMBL/GenBank/DDBJ whole genome shotgun (WGS) entry which is preliminary data.</text>
</comment>
<evidence type="ECO:0000313" key="8">
    <source>
        <dbReference type="Proteomes" id="UP000708208"/>
    </source>
</evidence>
<feature type="transmembrane region" description="Helical" evidence="6">
    <location>
        <begin position="90"/>
        <end position="111"/>
    </location>
</feature>
<dbReference type="InterPro" id="IPR003689">
    <property type="entry name" value="ZIP"/>
</dbReference>
<keyword evidence="8" id="KW-1185">Reference proteome</keyword>
<feature type="transmembrane region" description="Helical" evidence="6">
    <location>
        <begin position="260"/>
        <end position="282"/>
    </location>
</feature>
<evidence type="ECO:0000256" key="2">
    <source>
        <dbReference type="ARBA" id="ARBA00022692"/>
    </source>
</evidence>
<feature type="transmembrane region" description="Helical" evidence="6">
    <location>
        <begin position="49"/>
        <end position="70"/>
    </location>
</feature>
<keyword evidence="2 6" id="KW-0812">Transmembrane</keyword>
<dbReference type="AlphaFoldDB" id="A0A8J2KKW9"/>
<accession>A0A8J2KKW9</accession>
<dbReference type="PANTHER" id="PTHR11040:SF140">
    <property type="entry name" value="ZRT (ZRT), IRT- (IRT-) LIKE PROTEIN TRANSPORTER"/>
    <property type="match status" value="1"/>
</dbReference>
<feature type="compositionally biased region" description="Basic and acidic residues" evidence="5">
    <location>
        <begin position="170"/>
        <end position="179"/>
    </location>
</feature>
<evidence type="ECO:0000256" key="1">
    <source>
        <dbReference type="ARBA" id="ARBA00004141"/>
    </source>
</evidence>
<dbReference type="OrthoDB" id="448280at2759"/>
<protein>
    <recommendedName>
        <fullName evidence="9">Zinc transporter ZIP1</fullName>
    </recommendedName>
</protein>
<keyword evidence="4 6" id="KW-0472">Membrane</keyword>
<proteinExistence type="predicted"/>
<evidence type="ECO:0000256" key="3">
    <source>
        <dbReference type="ARBA" id="ARBA00022989"/>
    </source>
</evidence>
<evidence type="ECO:0000313" key="7">
    <source>
        <dbReference type="EMBL" id="CAG7818392.1"/>
    </source>
</evidence>
<evidence type="ECO:0008006" key="9">
    <source>
        <dbReference type="Google" id="ProtNLM"/>
    </source>
</evidence>
<feature type="transmembrane region" description="Helical" evidence="6">
    <location>
        <begin position="6"/>
        <end position="28"/>
    </location>
</feature>
<reference evidence="7" key="1">
    <citation type="submission" date="2021-06" db="EMBL/GenBank/DDBJ databases">
        <authorList>
            <person name="Hodson N. C."/>
            <person name="Mongue J. A."/>
            <person name="Jaron S. K."/>
        </authorList>
    </citation>
    <scope>NUCLEOTIDE SEQUENCE</scope>
</reference>